<organism evidence="1 2">
    <name type="scientific">Russula earlei</name>
    <dbReference type="NCBI Taxonomy" id="71964"/>
    <lineage>
        <taxon>Eukaryota</taxon>
        <taxon>Fungi</taxon>
        <taxon>Dikarya</taxon>
        <taxon>Basidiomycota</taxon>
        <taxon>Agaricomycotina</taxon>
        <taxon>Agaricomycetes</taxon>
        <taxon>Russulales</taxon>
        <taxon>Russulaceae</taxon>
        <taxon>Russula</taxon>
    </lineage>
</organism>
<accession>A0ACC0U9F2</accession>
<dbReference type="Proteomes" id="UP001207468">
    <property type="component" value="Unassembled WGS sequence"/>
</dbReference>
<evidence type="ECO:0000313" key="2">
    <source>
        <dbReference type="Proteomes" id="UP001207468"/>
    </source>
</evidence>
<reference evidence="1" key="1">
    <citation type="submission" date="2021-03" db="EMBL/GenBank/DDBJ databases">
        <title>Evolutionary priming and transition to the ectomycorrhizal habit in an iconic lineage of mushroom-forming fungi: is preadaptation a requirement?</title>
        <authorList>
            <consortium name="DOE Joint Genome Institute"/>
            <person name="Looney B.P."/>
            <person name="Miyauchi S."/>
            <person name="Morin E."/>
            <person name="Drula E."/>
            <person name="Courty P.E."/>
            <person name="Chicoki N."/>
            <person name="Fauchery L."/>
            <person name="Kohler A."/>
            <person name="Kuo A."/>
            <person name="LaButti K."/>
            <person name="Pangilinan J."/>
            <person name="Lipzen A."/>
            <person name="Riley R."/>
            <person name="Andreopoulos W."/>
            <person name="He G."/>
            <person name="Johnson J."/>
            <person name="Barry K.W."/>
            <person name="Grigoriev I.V."/>
            <person name="Nagy L."/>
            <person name="Hibbett D."/>
            <person name="Henrissat B."/>
            <person name="Matheny P.B."/>
            <person name="Labbe J."/>
            <person name="Martin A.F."/>
        </authorList>
    </citation>
    <scope>NUCLEOTIDE SEQUENCE</scope>
    <source>
        <strain evidence="1">BPL698</strain>
    </source>
</reference>
<gene>
    <name evidence="1" type="ORF">F5148DRAFT_1368186</name>
</gene>
<protein>
    <submittedName>
        <fullName evidence="1">Uncharacterized protein</fullName>
    </submittedName>
</protein>
<proteinExistence type="predicted"/>
<sequence length="265" mass="29702">MCDTSLQYIHDDILVRHQRNQEQEGPRTIFRPELANKRQASFAFDLLLSGNDVADPSPSDDSRNFTGADVVLDLPGNVWQCPKAMPIIHCQISPYERGRIPAAPEAAHAGMATRTNPHGWKGAIAWGAGEAPLLGRGTAVTGGGWSQLHSGRFSDEPVQKGQMMPQLAEQRELRARVAAGEQGRKRLMGRSLISGRLDDTKRQCHGEDMRGMMLWWSDWEKSLGWPIWSWRDTLDGELGIWDTHPAVVSHLQNVWSNRVSQHDRD</sequence>
<keyword evidence="2" id="KW-1185">Reference proteome</keyword>
<dbReference type="EMBL" id="JAGFNK010000110">
    <property type="protein sequence ID" value="KAI9507856.1"/>
    <property type="molecule type" value="Genomic_DNA"/>
</dbReference>
<name>A0ACC0U9F2_9AGAM</name>
<comment type="caution">
    <text evidence="1">The sequence shown here is derived from an EMBL/GenBank/DDBJ whole genome shotgun (WGS) entry which is preliminary data.</text>
</comment>
<evidence type="ECO:0000313" key="1">
    <source>
        <dbReference type="EMBL" id="KAI9507856.1"/>
    </source>
</evidence>